<evidence type="ECO:0000256" key="6">
    <source>
        <dbReference type="ARBA" id="ARBA00029440"/>
    </source>
</evidence>
<evidence type="ECO:0000256" key="3">
    <source>
        <dbReference type="ARBA" id="ARBA00022679"/>
    </source>
</evidence>
<sequence length="314" mass="33346">MIRLAGPSAATGCDIYGKAEFMNPGGSIKDRTALGILDAAERAGQLQPGGTIVEGTAGNTGIGLTMLARARHYRTLIVMPETQSREKIEALRVLGAELELVKAVPYSDPGNYARVAQKRAQEIPGAIFANQFDNLANRDIHAATTGVEIWDEMDGRIDAFVSAAGTGGTIAGVGQTLKQRDARVRVILADPHGSGLYDWIKTGTPHAEGSSITEGIGQGRVTENLAAAQIDDAVRIDDQTAMDWCWRLLRDEGLNVGTSTGVNVAGAIEIARRLGPGHRIVTVLCDGGQRYASKMFDAAFLKSKGIKPPDWLPG</sequence>
<dbReference type="Gene3D" id="3.40.50.1100">
    <property type="match status" value="2"/>
</dbReference>
<evidence type="ECO:0000259" key="7">
    <source>
        <dbReference type="Pfam" id="PF00291"/>
    </source>
</evidence>
<reference evidence="8" key="1">
    <citation type="submission" date="2021-02" db="EMBL/GenBank/DDBJ databases">
        <title>Genome sequence of Rhodospirillales sp. strain TMPK1 isolated from soil.</title>
        <authorList>
            <person name="Nakai R."/>
            <person name="Kusada H."/>
            <person name="Tamaki H."/>
        </authorList>
    </citation>
    <scope>NUCLEOTIDE SEQUENCE</scope>
    <source>
        <strain evidence="8">TMPK1</strain>
    </source>
</reference>
<evidence type="ECO:0000256" key="5">
    <source>
        <dbReference type="ARBA" id="ARBA00022946"/>
    </source>
</evidence>
<dbReference type="Proteomes" id="UP000681075">
    <property type="component" value="Unassembled WGS sequence"/>
</dbReference>
<organism evidence="8 9">
    <name type="scientific">Roseiterribacter gracilis</name>
    <dbReference type="NCBI Taxonomy" id="2812848"/>
    <lineage>
        <taxon>Bacteria</taxon>
        <taxon>Pseudomonadati</taxon>
        <taxon>Pseudomonadota</taxon>
        <taxon>Alphaproteobacteria</taxon>
        <taxon>Rhodospirillales</taxon>
        <taxon>Roseiterribacteraceae</taxon>
        <taxon>Roseiterribacter</taxon>
    </lineage>
</organism>
<protein>
    <submittedName>
        <fullName evidence="8">Cysteine synthase A</fullName>
    </submittedName>
</protein>
<comment type="caution">
    <text evidence="8">The sequence shown here is derived from an EMBL/GenBank/DDBJ whole genome shotgun (WGS) entry which is preliminary data.</text>
</comment>
<dbReference type="AlphaFoldDB" id="A0A8S8XG59"/>
<accession>A0A8S8XG59</accession>
<evidence type="ECO:0000256" key="1">
    <source>
        <dbReference type="ARBA" id="ARBA00001933"/>
    </source>
</evidence>
<proteinExistence type="predicted"/>
<keyword evidence="5" id="KW-0809">Transit peptide</keyword>
<dbReference type="PANTHER" id="PTHR10314">
    <property type="entry name" value="CYSTATHIONINE BETA-SYNTHASE"/>
    <property type="match status" value="1"/>
</dbReference>
<dbReference type="Pfam" id="PF00291">
    <property type="entry name" value="PALP"/>
    <property type="match status" value="1"/>
</dbReference>
<dbReference type="PROSITE" id="PS00901">
    <property type="entry name" value="CYS_SYNTHASE"/>
    <property type="match status" value="1"/>
</dbReference>
<dbReference type="NCBIfam" id="NF007989">
    <property type="entry name" value="PRK10717.1"/>
    <property type="match status" value="1"/>
</dbReference>
<keyword evidence="9" id="KW-1185">Reference proteome</keyword>
<dbReference type="GO" id="GO:0016765">
    <property type="term" value="F:transferase activity, transferring alkyl or aryl (other than methyl) groups"/>
    <property type="evidence" value="ECO:0007669"/>
    <property type="project" value="UniProtKB-ARBA"/>
</dbReference>
<evidence type="ECO:0000256" key="4">
    <source>
        <dbReference type="ARBA" id="ARBA00022898"/>
    </source>
</evidence>
<dbReference type="FunFam" id="3.40.50.1100:FF:000011">
    <property type="entry name" value="Cysteine synthase (o-acetylserine)"/>
    <property type="match status" value="1"/>
</dbReference>
<keyword evidence="4" id="KW-0663">Pyridoxal phosphate</keyword>
<evidence type="ECO:0000313" key="8">
    <source>
        <dbReference type="EMBL" id="GIL40090.1"/>
    </source>
</evidence>
<name>A0A8S8XG59_9PROT</name>
<keyword evidence="3" id="KW-0808">Transferase</keyword>
<dbReference type="InterPro" id="IPR050214">
    <property type="entry name" value="Cys_Synth/Cystath_Beta-Synth"/>
</dbReference>
<comment type="pathway">
    <text evidence="6">Amino-acid biosynthesis.</text>
</comment>
<keyword evidence="2" id="KW-0028">Amino-acid biosynthesis</keyword>
<dbReference type="CDD" id="cd01561">
    <property type="entry name" value="CBS_like"/>
    <property type="match status" value="1"/>
</dbReference>
<comment type="cofactor">
    <cofactor evidence="1">
        <name>pyridoxal 5'-phosphate</name>
        <dbReference type="ChEBI" id="CHEBI:597326"/>
    </cofactor>
</comment>
<dbReference type="InterPro" id="IPR036052">
    <property type="entry name" value="TrpB-like_PALP_sf"/>
</dbReference>
<dbReference type="InterPro" id="IPR001216">
    <property type="entry name" value="P-phosphate_BS"/>
</dbReference>
<dbReference type="GO" id="GO:0006535">
    <property type="term" value="P:cysteine biosynthetic process from serine"/>
    <property type="evidence" value="ECO:0007669"/>
    <property type="project" value="InterPro"/>
</dbReference>
<evidence type="ECO:0000256" key="2">
    <source>
        <dbReference type="ARBA" id="ARBA00022605"/>
    </source>
</evidence>
<evidence type="ECO:0000313" key="9">
    <source>
        <dbReference type="Proteomes" id="UP000681075"/>
    </source>
</evidence>
<dbReference type="EMBL" id="BOPV01000001">
    <property type="protein sequence ID" value="GIL40090.1"/>
    <property type="molecule type" value="Genomic_DNA"/>
</dbReference>
<gene>
    <name evidence="8" type="primary">cysM</name>
    <name evidence="8" type="ORF">TMPK1_23270</name>
</gene>
<feature type="domain" description="Tryptophan synthase beta chain-like PALP" evidence="7">
    <location>
        <begin position="2"/>
        <end position="286"/>
    </location>
</feature>
<dbReference type="SUPFAM" id="SSF53686">
    <property type="entry name" value="Tryptophan synthase beta subunit-like PLP-dependent enzymes"/>
    <property type="match status" value="1"/>
</dbReference>
<dbReference type="InterPro" id="IPR001926">
    <property type="entry name" value="TrpB-like_PALP"/>
</dbReference>